<comment type="caution">
    <text evidence="2">The sequence shown here is derived from an EMBL/GenBank/DDBJ whole genome shotgun (WGS) entry which is preliminary data.</text>
</comment>
<keyword evidence="1" id="KW-0732">Signal</keyword>
<organism evidence="2 3">
    <name type="scientific">Geomonas limicola</name>
    <dbReference type="NCBI Taxonomy" id="2740186"/>
    <lineage>
        <taxon>Bacteria</taxon>
        <taxon>Pseudomonadati</taxon>
        <taxon>Thermodesulfobacteriota</taxon>
        <taxon>Desulfuromonadia</taxon>
        <taxon>Geobacterales</taxon>
        <taxon>Geobacteraceae</taxon>
        <taxon>Geomonas</taxon>
    </lineage>
</organism>
<keyword evidence="3" id="KW-1185">Reference proteome</keyword>
<evidence type="ECO:0008006" key="4">
    <source>
        <dbReference type="Google" id="ProtNLM"/>
    </source>
</evidence>
<reference evidence="3" key="1">
    <citation type="submission" date="2020-06" db="EMBL/GenBank/DDBJ databases">
        <title>Draft genomic sequecing of Geomonas sp. Red745.</title>
        <authorList>
            <person name="Itoh H."/>
            <person name="Xu Z.X."/>
            <person name="Ushijima N."/>
            <person name="Masuda Y."/>
            <person name="Shiratori Y."/>
            <person name="Senoo K."/>
        </authorList>
    </citation>
    <scope>NUCLEOTIDE SEQUENCE [LARGE SCALE GENOMIC DNA]</scope>
    <source>
        <strain evidence="3">Red745</strain>
    </source>
</reference>
<feature type="chain" id="PRO_5028451677" description="Lipoprotein" evidence="1">
    <location>
        <begin position="23"/>
        <end position="378"/>
    </location>
</feature>
<dbReference type="PROSITE" id="PS51257">
    <property type="entry name" value="PROKAR_LIPOPROTEIN"/>
    <property type="match status" value="1"/>
</dbReference>
<dbReference type="InterPro" id="IPR015943">
    <property type="entry name" value="WD40/YVTN_repeat-like_dom_sf"/>
</dbReference>
<dbReference type="Proteomes" id="UP000587586">
    <property type="component" value="Unassembled WGS sequence"/>
</dbReference>
<dbReference type="EMBL" id="BLXZ01000003">
    <property type="protein sequence ID" value="GFO68244.1"/>
    <property type="molecule type" value="Genomic_DNA"/>
</dbReference>
<protein>
    <recommendedName>
        <fullName evidence="4">Lipoprotein</fullName>
    </recommendedName>
</protein>
<dbReference type="RefSeq" id="WP_183360758.1">
    <property type="nucleotide sequence ID" value="NZ_BLXZ01000003.1"/>
</dbReference>
<evidence type="ECO:0000313" key="3">
    <source>
        <dbReference type="Proteomes" id="UP000587586"/>
    </source>
</evidence>
<dbReference type="Gene3D" id="2.120.10.30">
    <property type="entry name" value="TolB, C-terminal domain"/>
    <property type="match status" value="1"/>
</dbReference>
<dbReference type="Gene3D" id="2.130.10.10">
    <property type="entry name" value="YVTN repeat-like/Quinoprotein amine dehydrogenase"/>
    <property type="match status" value="1"/>
</dbReference>
<proteinExistence type="predicted"/>
<dbReference type="SUPFAM" id="SSF82171">
    <property type="entry name" value="DPP6 N-terminal domain-like"/>
    <property type="match status" value="1"/>
</dbReference>
<gene>
    <name evidence="2" type="ORF">GMLC_18230</name>
</gene>
<sequence>MTIPRLSLFCLLLALATLTGCAATLHTSQLPAGFSVRPLAKIDAGSNWAVAPNGTIAAVQEKALVLVVGSDPKSNIPVATTPPLALAFSPKGDRLAAGFAEGTQSSLRSYDLGGRLLAETKVPGRVTAIAWRNETELVATSLFVKRLSSGAELSSFLCRWDLKEAPASTLIFNVVLESKLGQQPEADLARTLNFALSPYGDEIAYTTLKDSPLLPPYQRVALRHLESSAERVVAEVPLFSGGPAYLPDGNYLLVGTTGIMTRKLKLPEGGEVDAWTSPGDRIAVSPSGNYLLLDHRIYQGNQELFTLPRKAWGSFLPDGSGIVVADGGNLFLVSGLNDQPRPAPPRELERILQLRRQLMQGTIGDAEYKARLKKLRQP</sequence>
<dbReference type="InterPro" id="IPR011042">
    <property type="entry name" value="6-blade_b-propeller_TolB-like"/>
</dbReference>
<accession>A0A6V8N8H9</accession>
<evidence type="ECO:0000256" key="1">
    <source>
        <dbReference type="SAM" id="SignalP"/>
    </source>
</evidence>
<evidence type="ECO:0000313" key="2">
    <source>
        <dbReference type="EMBL" id="GFO68244.1"/>
    </source>
</evidence>
<name>A0A6V8N8H9_9BACT</name>
<dbReference type="AlphaFoldDB" id="A0A6V8N8H9"/>
<feature type="signal peptide" evidence="1">
    <location>
        <begin position="1"/>
        <end position="22"/>
    </location>
</feature>